<dbReference type="Proteomes" id="UP000005019">
    <property type="component" value="Unassembled WGS sequence"/>
</dbReference>
<keyword evidence="1" id="KW-0489">Methyltransferase</keyword>
<keyword evidence="1" id="KW-0808">Transferase</keyword>
<keyword evidence="2" id="KW-1185">Reference proteome</keyword>
<protein>
    <submittedName>
        <fullName evidence="1">Uroporphyrin-III C/tetrapyrrole methyltransferase</fullName>
    </submittedName>
</protein>
<dbReference type="InterPro" id="IPR008189">
    <property type="entry name" value="rRNA_ssu_MeTfrase_I"/>
</dbReference>
<dbReference type="RefSeq" id="WP_008058703.1">
    <property type="nucleotide sequence ID" value="NZ_AFHG01000030.1"/>
</dbReference>
<dbReference type="InterPro" id="IPR014776">
    <property type="entry name" value="4pyrrole_Mease_sub2"/>
</dbReference>
<reference evidence="1 2" key="1">
    <citation type="journal article" date="2011" name="J. Bacteriol.">
        <title>Genome sequence of Methyloversatilis universalis FAM5T, a methylotrophic representative of the order Rhodocyclales.</title>
        <authorList>
            <person name="Kittichotirat W."/>
            <person name="Good N.M."/>
            <person name="Hall R."/>
            <person name="Bringel F."/>
            <person name="Lajus A."/>
            <person name="Medigue C."/>
            <person name="Smalley N.E."/>
            <person name="Beck D."/>
            <person name="Bumgarner R."/>
            <person name="Vuilleumier S."/>
            <person name="Kalyuzhnaya M.G."/>
        </authorList>
    </citation>
    <scope>NUCLEOTIDE SEQUENCE [LARGE SCALE GENOMIC DNA]</scope>
    <source>
        <strain evidence="2">ATCC BAA-1314 / JCM 13912 / FAM5</strain>
    </source>
</reference>
<dbReference type="EMBL" id="AFHG01000030">
    <property type="protein sequence ID" value="EGK72788.1"/>
    <property type="molecule type" value="Genomic_DNA"/>
</dbReference>
<accession>F5R8P8</accession>
<proteinExistence type="predicted"/>
<dbReference type="SUPFAM" id="SSF53790">
    <property type="entry name" value="Tetrapyrrole methylase"/>
    <property type="match status" value="1"/>
</dbReference>
<dbReference type="eggNOG" id="COG0313">
    <property type="taxonomic scope" value="Bacteria"/>
</dbReference>
<dbReference type="PANTHER" id="PTHR46111">
    <property type="entry name" value="RIBOSOMAL RNA SMALL SUBUNIT METHYLTRANSFERASE I"/>
    <property type="match status" value="1"/>
</dbReference>
<dbReference type="InterPro" id="IPR014777">
    <property type="entry name" value="4pyrrole_Mease_sub1"/>
</dbReference>
<gene>
    <name evidence="1" type="ORF">METUNv1_00613</name>
</gene>
<dbReference type="CDD" id="cd11649">
    <property type="entry name" value="RsmI_like"/>
    <property type="match status" value="1"/>
</dbReference>
<dbReference type="OrthoDB" id="7061662at2"/>
<evidence type="ECO:0000313" key="1">
    <source>
        <dbReference type="EMBL" id="EGK72788.1"/>
    </source>
</evidence>
<dbReference type="AlphaFoldDB" id="F5R8P8"/>
<sequence>MSDAPRTPGTLYMLPSPLDAATGTALDTPAAVRERAHQLDYFLVESAKSARATLKRLEHPTPLRELDIVELPPEKDGRLLRELLSPVLAGRSAGVISDAGCPGVADPGALAARTAHTMGIPVAPLVGPSSILLALMASGLNGQSFAFHGYLPVDESARAKALAELEKQSQRLRQTQLFIETPYRNLRMFDAIRAHCRGDTLLCIAAALTAPDQFIRTRPVAQWTSEEIGRIDRRPALFLLLAG</sequence>
<dbReference type="InterPro" id="IPR035996">
    <property type="entry name" value="4pyrrol_Methylase_sf"/>
</dbReference>
<evidence type="ECO:0000313" key="2">
    <source>
        <dbReference type="Proteomes" id="UP000005019"/>
    </source>
</evidence>
<organism evidence="1 2">
    <name type="scientific">Methyloversatilis universalis (strain ATCC BAA-1314 / DSM 25237 / JCM 13912 / CCUG 52030 / FAM5)</name>
    <dbReference type="NCBI Taxonomy" id="1000565"/>
    <lineage>
        <taxon>Bacteria</taxon>
        <taxon>Pseudomonadati</taxon>
        <taxon>Pseudomonadota</taxon>
        <taxon>Betaproteobacteria</taxon>
        <taxon>Nitrosomonadales</taxon>
        <taxon>Sterolibacteriaceae</taxon>
        <taxon>Methyloversatilis</taxon>
    </lineage>
</organism>
<name>F5R8P8_METUF</name>
<dbReference type="GO" id="GO:0032259">
    <property type="term" value="P:methylation"/>
    <property type="evidence" value="ECO:0007669"/>
    <property type="project" value="UniProtKB-KW"/>
</dbReference>
<dbReference type="PANTHER" id="PTHR46111:SF2">
    <property type="entry name" value="SAM-DEPENDENT METHYLTRANSFERASE"/>
    <property type="match status" value="1"/>
</dbReference>
<dbReference type="GO" id="GO:0008168">
    <property type="term" value="F:methyltransferase activity"/>
    <property type="evidence" value="ECO:0007669"/>
    <property type="project" value="UniProtKB-KW"/>
</dbReference>
<dbReference type="Gene3D" id="3.30.950.10">
    <property type="entry name" value="Methyltransferase, Cobalt-precorrin-4 Transmethylase, Domain 2"/>
    <property type="match status" value="1"/>
</dbReference>
<comment type="caution">
    <text evidence="1">The sequence shown here is derived from an EMBL/GenBank/DDBJ whole genome shotgun (WGS) entry which is preliminary data.</text>
</comment>
<dbReference type="Gene3D" id="3.40.1010.10">
    <property type="entry name" value="Cobalt-precorrin-4 Transmethylase, Domain 1"/>
    <property type="match status" value="1"/>
</dbReference>
<dbReference type="STRING" id="1000565.METUNv1_00613"/>